<dbReference type="Gene3D" id="1.20.1250.20">
    <property type="entry name" value="MFS general substrate transporter like domains"/>
    <property type="match status" value="1"/>
</dbReference>
<feature type="compositionally biased region" description="Basic and acidic residues" evidence="5">
    <location>
        <begin position="261"/>
        <end position="270"/>
    </location>
</feature>
<dbReference type="InterPro" id="IPR011701">
    <property type="entry name" value="MFS"/>
</dbReference>
<feature type="region of interest" description="Disordered" evidence="5">
    <location>
        <begin position="261"/>
        <end position="288"/>
    </location>
</feature>
<dbReference type="SUPFAM" id="SSF103473">
    <property type="entry name" value="MFS general substrate transporter"/>
    <property type="match status" value="1"/>
</dbReference>
<organism evidence="7 8">
    <name type="scientific">Clathrus columnatus</name>
    <dbReference type="NCBI Taxonomy" id="1419009"/>
    <lineage>
        <taxon>Eukaryota</taxon>
        <taxon>Fungi</taxon>
        <taxon>Dikarya</taxon>
        <taxon>Basidiomycota</taxon>
        <taxon>Agaricomycotina</taxon>
        <taxon>Agaricomycetes</taxon>
        <taxon>Phallomycetidae</taxon>
        <taxon>Phallales</taxon>
        <taxon>Clathraceae</taxon>
        <taxon>Clathrus</taxon>
    </lineage>
</organism>
<comment type="subcellular location">
    <subcellularLocation>
        <location evidence="1">Membrane</location>
        <topology evidence="1">Multi-pass membrane protein</topology>
    </subcellularLocation>
</comment>
<evidence type="ECO:0000313" key="8">
    <source>
        <dbReference type="Proteomes" id="UP001050691"/>
    </source>
</evidence>
<name>A0AAV5ASM3_9AGAM</name>
<feature type="transmembrane region" description="Helical" evidence="6">
    <location>
        <begin position="410"/>
        <end position="431"/>
    </location>
</feature>
<keyword evidence="2 6" id="KW-0812">Transmembrane</keyword>
<feature type="transmembrane region" description="Helical" evidence="6">
    <location>
        <begin position="140"/>
        <end position="159"/>
    </location>
</feature>
<feature type="transmembrane region" description="Helical" evidence="6">
    <location>
        <begin position="473"/>
        <end position="491"/>
    </location>
</feature>
<evidence type="ECO:0000256" key="6">
    <source>
        <dbReference type="SAM" id="Phobius"/>
    </source>
</evidence>
<feature type="region of interest" description="Disordered" evidence="5">
    <location>
        <begin position="26"/>
        <end position="46"/>
    </location>
</feature>
<dbReference type="Pfam" id="PF07690">
    <property type="entry name" value="MFS_1"/>
    <property type="match status" value="1"/>
</dbReference>
<comment type="caution">
    <text evidence="7">The sequence shown here is derived from an EMBL/GenBank/DDBJ whole genome shotgun (WGS) entry which is preliminary data.</text>
</comment>
<sequence length="512" mass="56070">MAGNKGHEFSATPTATSTLHEEINHDVMSSSNNEKGSIDKKPADTEERNVAAVDIEHVRVENDPRKWSRRRKNFILANIASAALIATMGINIYNPAIDSIKAALHATDQEISLTLSVFILMQGTTPLLWSAISEIQGRKIVYLVSISLYVIGCGVAGSSRSIGLLLAMRILQAIGDIFEPHERGTVVGIYYATPLLGPSLGPLIGGAATQLLSWRATFYFLCIFAGVSLCSFIFFKDTFRRERSLSYQSALRHLLKEREGKLRRQNEDAGGKNQSPVRDLEANNSNSQPSINEIRLGLKEINPIQPIGEVLRRRNNLSILFPSVYEPTSSDPLKSDDIWIGLVLLTFGIGSVAGSLLGGRWSDHVLKKCRERKGDKASSEDRLESTKPMMFVLPPALIAYAWMAEKHVDIAGICVALFFVGLSSITLAYIVDANVGRSSTAVATNSFCRGLAGFVAAEVAVPLQDALGDGGLYTIWAGIMAFSSLIILLTIRKGGAWREQAIEREKRHREQE</sequence>
<dbReference type="GO" id="GO:0022857">
    <property type="term" value="F:transmembrane transporter activity"/>
    <property type="evidence" value="ECO:0007669"/>
    <property type="project" value="InterPro"/>
</dbReference>
<accession>A0AAV5ASM3</accession>
<evidence type="ECO:0000256" key="3">
    <source>
        <dbReference type="ARBA" id="ARBA00022989"/>
    </source>
</evidence>
<feature type="transmembrane region" description="Helical" evidence="6">
    <location>
        <begin position="338"/>
        <end position="357"/>
    </location>
</feature>
<dbReference type="AlphaFoldDB" id="A0AAV5ASM3"/>
<keyword evidence="4 6" id="KW-0472">Membrane</keyword>
<dbReference type="PANTHER" id="PTHR23502:SF5">
    <property type="entry name" value="QUINIDINE RESISTANCE PROTEIN 3"/>
    <property type="match status" value="1"/>
</dbReference>
<keyword evidence="3 6" id="KW-1133">Transmembrane helix</keyword>
<feature type="transmembrane region" description="Helical" evidence="6">
    <location>
        <begin position="216"/>
        <end position="235"/>
    </location>
</feature>
<gene>
    <name evidence="7" type="ORF">Clacol_010022</name>
</gene>
<dbReference type="PANTHER" id="PTHR23502">
    <property type="entry name" value="MAJOR FACILITATOR SUPERFAMILY"/>
    <property type="match status" value="1"/>
</dbReference>
<dbReference type="Proteomes" id="UP001050691">
    <property type="component" value="Unassembled WGS sequence"/>
</dbReference>
<dbReference type="EMBL" id="BPWL01000011">
    <property type="protein sequence ID" value="GJJ15744.1"/>
    <property type="molecule type" value="Genomic_DNA"/>
</dbReference>
<feature type="compositionally biased region" description="Basic and acidic residues" evidence="5">
    <location>
        <begin position="36"/>
        <end position="46"/>
    </location>
</feature>
<evidence type="ECO:0000256" key="2">
    <source>
        <dbReference type="ARBA" id="ARBA00022692"/>
    </source>
</evidence>
<dbReference type="GO" id="GO:0005886">
    <property type="term" value="C:plasma membrane"/>
    <property type="evidence" value="ECO:0007669"/>
    <property type="project" value="TreeGrafter"/>
</dbReference>
<reference evidence="7" key="1">
    <citation type="submission" date="2021-10" db="EMBL/GenBank/DDBJ databases">
        <title>De novo Genome Assembly of Clathrus columnatus (Basidiomycota, Fungi) Using Illumina and Nanopore Sequence Data.</title>
        <authorList>
            <person name="Ogiso-Tanaka E."/>
            <person name="Itagaki H."/>
            <person name="Hosoya T."/>
            <person name="Hosaka K."/>
        </authorList>
    </citation>
    <scope>NUCLEOTIDE SEQUENCE</scope>
    <source>
        <strain evidence="7">MO-923</strain>
    </source>
</reference>
<evidence type="ECO:0000256" key="4">
    <source>
        <dbReference type="ARBA" id="ARBA00023136"/>
    </source>
</evidence>
<proteinExistence type="predicted"/>
<evidence type="ECO:0000313" key="7">
    <source>
        <dbReference type="EMBL" id="GJJ15744.1"/>
    </source>
</evidence>
<evidence type="ECO:0000256" key="1">
    <source>
        <dbReference type="ARBA" id="ARBA00004141"/>
    </source>
</evidence>
<feature type="transmembrane region" description="Helical" evidence="6">
    <location>
        <begin position="74"/>
        <end position="93"/>
    </location>
</feature>
<protein>
    <recommendedName>
        <fullName evidence="9">Major facilitator superfamily (MFS) profile domain-containing protein</fullName>
    </recommendedName>
</protein>
<feature type="compositionally biased region" description="Polar residues" evidence="5">
    <location>
        <begin position="272"/>
        <end position="288"/>
    </location>
</feature>
<keyword evidence="8" id="KW-1185">Reference proteome</keyword>
<evidence type="ECO:0008006" key="9">
    <source>
        <dbReference type="Google" id="ProtNLM"/>
    </source>
</evidence>
<evidence type="ECO:0000256" key="5">
    <source>
        <dbReference type="SAM" id="MobiDB-lite"/>
    </source>
</evidence>
<dbReference type="InterPro" id="IPR036259">
    <property type="entry name" value="MFS_trans_sf"/>
</dbReference>
<feature type="transmembrane region" description="Helical" evidence="6">
    <location>
        <begin position="113"/>
        <end position="133"/>
    </location>
</feature>